<comment type="caution">
    <text evidence="1">The sequence shown here is derived from an EMBL/GenBank/DDBJ whole genome shotgun (WGS) entry which is preliminary data.</text>
</comment>
<dbReference type="AlphaFoldDB" id="A0A0T5NUF9"/>
<proteinExistence type="predicted"/>
<accession>A0A0T5NUF9</accession>
<reference evidence="1 2" key="1">
    <citation type="submission" date="2015-04" db="EMBL/GenBank/DDBJ databases">
        <title>The draft genome sequence of Roseovarius sp.R12b.</title>
        <authorList>
            <person name="Li G."/>
            <person name="Lai Q."/>
            <person name="Shao Z."/>
            <person name="Yan P."/>
        </authorList>
    </citation>
    <scope>NUCLEOTIDE SEQUENCE [LARGE SCALE GENOMIC DNA]</scope>
    <source>
        <strain evidence="1 2">R12B</strain>
    </source>
</reference>
<evidence type="ECO:0000313" key="2">
    <source>
        <dbReference type="Proteomes" id="UP000051295"/>
    </source>
</evidence>
<sequence>MRVAIAAVLEQTFALGLLACELAGAADRLGLFARFFLGRFFEMLPKLHFAKNALTLQFLFQGTKRLIDIVVANTDLHVVVTTFLG</sequence>
<evidence type="ECO:0000313" key="1">
    <source>
        <dbReference type="EMBL" id="KRS12497.1"/>
    </source>
</evidence>
<dbReference type="EMBL" id="LAXJ01000009">
    <property type="protein sequence ID" value="KRS12497.1"/>
    <property type="molecule type" value="Genomic_DNA"/>
</dbReference>
<protein>
    <submittedName>
        <fullName evidence="1">Uncharacterized protein</fullName>
    </submittedName>
</protein>
<dbReference type="STRING" id="1641875.XM53_10385"/>
<dbReference type="Proteomes" id="UP000051295">
    <property type="component" value="Unassembled WGS sequence"/>
</dbReference>
<keyword evidence="2" id="KW-1185">Reference proteome</keyword>
<organism evidence="1 2">
    <name type="scientific">Roseovarius atlanticus</name>
    <dbReference type="NCBI Taxonomy" id="1641875"/>
    <lineage>
        <taxon>Bacteria</taxon>
        <taxon>Pseudomonadati</taxon>
        <taxon>Pseudomonadota</taxon>
        <taxon>Alphaproteobacteria</taxon>
        <taxon>Rhodobacterales</taxon>
        <taxon>Roseobacteraceae</taxon>
        <taxon>Roseovarius</taxon>
    </lineage>
</organism>
<gene>
    <name evidence="1" type="ORF">XM53_10385</name>
</gene>
<name>A0A0T5NUF9_9RHOB</name>